<dbReference type="SUPFAM" id="SSF116846">
    <property type="entry name" value="MIT domain"/>
    <property type="match status" value="1"/>
</dbReference>
<evidence type="ECO:0000256" key="5">
    <source>
        <dbReference type="ARBA" id="ARBA00022840"/>
    </source>
</evidence>
<evidence type="ECO:0000256" key="7">
    <source>
        <dbReference type="SAM" id="MobiDB-lite"/>
    </source>
</evidence>
<comment type="subcellular location">
    <subcellularLocation>
        <location evidence="1">Endosome membrane</location>
        <topology evidence="1">Peripheral membrane protein</topology>
    </subcellularLocation>
</comment>
<sequence>MTRHDTKLIEAAEGKVAAAEAKMISVPKKDAVKKLKKATEQDRSNNKAKANKLNMEAKEETSAPNIQRKQRAVEKLKKAMEQDKSNQKEKAYKLYMEALEDAGVYLFYEKDPEIKKKNWQKFVNHYKRATFIRESQYVEESYLSHKAEVGLGLADSSLKLSDVKLSDVGGLDACKKLLEEAAIVPIEFPHFFTGNRKPWRAILLYGPPGTGKTHLANAIATDSHSAFFSVSASNIVSKWMGEGEKQVSNLFRSARDEAPSIIFIDEIDSLCGPRGNDNEHEASRRIKTEFLVHMQAVSNDVTNVLVLAATNTPNHLDEAMRRRFEKRIYVPLPTPEAREQIFKWHIGKTPHNLSPEDFRDLASKTDGFSGSDISICVKDALYQPIRATLDAKFFRENSKGMWVPCEHTHPKAERITIERLKAKVGASKIQPPPNTKADFDNVLKKQKPTVSKAGIEECEKFNKQFGNDG</sequence>
<dbReference type="InterPro" id="IPR003959">
    <property type="entry name" value="ATPase_AAA_core"/>
</dbReference>
<evidence type="ECO:0000256" key="3">
    <source>
        <dbReference type="ARBA" id="ARBA00022741"/>
    </source>
</evidence>
<dbReference type="InterPro" id="IPR036181">
    <property type="entry name" value="MIT_dom_sf"/>
</dbReference>
<dbReference type="Proteomes" id="UP000737018">
    <property type="component" value="Unassembled WGS sequence"/>
</dbReference>
<dbReference type="Pfam" id="PF09336">
    <property type="entry name" value="Vps4_C"/>
    <property type="match status" value="1"/>
</dbReference>
<dbReference type="InterPro" id="IPR015415">
    <property type="entry name" value="Spast_Vps4_C"/>
</dbReference>
<evidence type="ECO:0000256" key="4">
    <source>
        <dbReference type="ARBA" id="ARBA00022753"/>
    </source>
</evidence>
<evidence type="ECO:0000313" key="9">
    <source>
        <dbReference type="EMBL" id="KAF3954204.1"/>
    </source>
</evidence>
<organism evidence="9 10">
    <name type="scientific">Castanea mollissima</name>
    <name type="common">Chinese chestnut</name>
    <dbReference type="NCBI Taxonomy" id="60419"/>
    <lineage>
        <taxon>Eukaryota</taxon>
        <taxon>Viridiplantae</taxon>
        <taxon>Streptophyta</taxon>
        <taxon>Embryophyta</taxon>
        <taxon>Tracheophyta</taxon>
        <taxon>Spermatophyta</taxon>
        <taxon>Magnoliopsida</taxon>
        <taxon>eudicotyledons</taxon>
        <taxon>Gunneridae</taxon>
        <taxon>Pentapetalae</taxon>
        <taxon>rosids</taxon>
        <taxon>fabids</taxon>
        <taxon>Fagales</taxon>
        <taxon>Fagaceae</taxon>
        <taxon>Castanea</taxon>
    </lineage>
</organism>
<dbReference type="PANTHER" id="PTHR23074">
    <property type="entry name" value="AAA DOMAIN-CONTAINING"/>
    <property type="match status" value="1"/>
</dbReference>
<dbReference type="GO" id="GO:0010008">
    <property type="term" value="C:endosome membrane"/>
    <property type="evidence" value="ECO:0007669"/>
    <property type="project" value="UniProtKB-SubCell"/>
</dbReference>
<evidence type="ECO:0000256" key="2">
    <source>
        <dbReference type="ARBA" id="ARBA00006914"/>
    </source>
</evidence>
<dbReference type="InterPro" id="IPR041569">
    <property type="entry name" value="AAA_lid_3"/>
</dbReference>
<keyword evidence="5" id="KW-0067">ATP-binding</keyword>
<dbReference type="SMART" id="SM00382">
    <property type="entry name" value="AAA"/>
    <property type="match status" value="1"/>
</dbReference>
<dbReference type="Gene3D" id="3.40.50.300">
    <property type="entry name" value="P-loop containing nucleotide triphosphate hydrolases"/>
    <property type="match status" value="1"/>
</dbReference>
<dbReference type="EMBL" id="JRKL02003790">
    <property type="protein sequence ID" value="KAF3954204.1"/>
    <property type="molecule type" value="Genomic_DNA"/>
</dbReference>
<evidence type="ECO:0000256" key="6">
    <source>
        <dbReference type="ARBA" id="ARBA00023136"/>
    </source>
</evidence>
<dbReference type="GO" id="GO:0016197">
    <property type="term" value="P:endosomal transport"/>
    <property type="evidence" value="ECO:0007669"/>
    <property type="project" value="TreeGrafter"/>
</dbReference>
<dbReference type="InterPro" id="IPR050304">
    <property type="entry name" value="MT-severing_AAA_ATPase"/>
</dbReference>
<dbReference type="FunFam" id="3.40.50.300:FF:000043">
    <property type="entry name" value="Vacuolar protein sorting-associated protein 4"/>
    <property type="match status" value="1"/>
</dbReference>
<keyword evidence="6" id="KW-0472">Membrane</keyword>
<gene>
    <name evidence="9" type="ORF">CMV_020424</name>
</gene>
<protein>
    <recommendedName>
        <fullName evidence="8">AAA+ ATPase domain-containing protein</fullName>
    </recommendedName>
</protein>
<name>A0A8J4QVX8_9ROSI</name>
<feature type="region of interest" description="Disordered" evidence="7">
    <location>
        <begin position="34"/>
        <end position="68"/>
    </location>
</feature>
<dbReference type="GO" id="GO:0007033">
    <property type="term" value="P:vacuole organization"/>
    <property type="evidence" value="ECO:0007669"/>
    <property type="project" value="TreeGrafter"/>
</dbReference>
<reference evidence="9" key="1">
    <citation type="submission" date="2020-03" db="EMBL/GenBank/DDBJ databases">
        <title>Castanea mollissima Vanexum genome sequencing.</title>
        <authorList>
            <person name="Staton M."/>
        </authorList>
    </citation>
    <scope>NUCLEOTIDE SEQUENCE</scope>
    <source>
        <tissue evidence="9">Leaf</tissue>
    </source>
</reference>
<dbReference type="GO" id="GO:0005524">
    <property type="term" value="F:ATP binding"/>
    <property type="evidence" value="ECO:0007669"/>
    <property type="project" value="UniProtKB-KW"/>
</dbReference>
<dbReference type="Gene3D" id="1.10.8.60">
    <property type="match status" value="1"/>
</dbReference>
<dbReference type="FunFam" id="1.10.8.60:FF:000015">
    <property type="entry name" value="vacuolar protein sorting-associated protein 4A"/>
    <property type="match status" value="1"/>
</dbReference>
<dbReference type="Gene3D" id="1.20.58.80">
    <property type="entry name" value="Phosphotransferase system, lactose/cellobiose-type IIA subunit"/>
    <property type="match status" value="1"/>
</dbReference>
<comment type="similarity">
    <text evidence="2">Belongs to the AAA ATPase family.</text>
</comment>
<dbReference type="InterPro" id="IPR027417">
    <property type="entry name" value="P-loop_NTPase"/>
</dbReference>
<dbReference type="GO" id="GO:0016887">
    <property type="term" value="F:ATP hydrolysis activity"/>
    <property type="evidence" value="ECO:0007669"/>
    <property type="project" value="InterPro"/>
</dbReference>
<keyword evidence="10" id="KW-1185">Reference proteome</keyword>
<comment type="caution">
    <text evidence="9">The sequence shown here is derived from an EMBL/GenBank/DDBJ whole genome shotgun (WGS) entry which is preliminary data.</text>
</comment>
<dbReference type="SUPFAM" id="SSF52540">
    <property type="entry name" value="P-loop containing nucleoside triphosphate hydrolases"/>
    <property type="match status" value="1"/>
</dbReference>
<accession>A0A8J4QVX8</accession>
<dbReference type="OrthoDB" id="29072at2759"/>
<evidence type="ECO:0000259" key="8">
    <source>
        <dbReference type="SMART" id="SM00382"/>
    </source>
</evidence>
<dbReference type="Pfam" id="PF00004">
    <property type="entry name" value="AAA"/>
    <property type="match status" value="1"/>
</dbReference>
<dbReference type="Pfam" id="PF17862">
    <property type="entry name" value="AAA_lid_3"/>
    <property type="match status" value="1"/>
</dbReference>
<evidence type="ECO:0000313" key="10">
    <source>
        <dbReference type="Proteomes" id="UP000737018"/>
    </source>
</evidence>
<dbReference type="InterPro" id="IPR003593">
    <property type="entry name" value="AAA+_ATPase"/>
</dbReference>
<feature type="compositionally biased region" description="Basic and acidic residues" evidence="7">
    <location>
        <begin position="34"/>
        <end position="45"/>
    </location>
</feature>
<dbReference type="PANTHER" id="PTHR23074:SF83">
    <property type="entry name" value="VACUOLAR PROTEIN SORTING-ASSOCIATED PROTEIN 4A"/>
    <property type="match status" value="1"/>
</dbReference>
<evidence type="ECO:0000256" key="1">
    <source>
        <dbReference type="ARBA" id="ARBA00004481"/>
    </source>
</evidence>
<keyword evidence="4" id="KW-0967">Endosome</keyword>
<keyword evidence="3" id="KW-0547">Nucleotide-binding</keyword>
<proteinExistence type="inferred from homology"/>
<dbReference type="AlphaFoldDB" id="A0A8J4QVX8"/>
<feature type="domain" description="AAA+ ATPase" evidence="8">
    <location>
        <begin position="198"/>
        <end position="334"/>
    </location>
</feature>